<dbReference type="Pfam" id="PF13927">
    <property type="entry name" value="Ig_3"/>
    <property type="match status" value="1"/>
</dbReference>
<dbReference type="InterPro" id="IPR013783">
    <property type="entry name" value="Ig-like_fold"/>
</dbReference>
<feature type="region of interest" description="Disordered" evidence="1">
    <location>
        <begin position="1180"/>
        <end position="1279"/>
    </location>
</feature>
<gene>
    <name evidence="5" type="ORF">g.128145</name>
</gene>
<feature type="transmembrane region" description="Helical" evidence="2">
    <location>
        <begin position="1138"/>
        <end position="1166"/>
    </location>
</feature>
<feature type="chain" id="PRO_5015677782" description="Ig-like domain-containing protein" evidence="3">
    <location>
        <begin position="23"/>
        <end position="1427"/>
    </location>
</feature>
<evidence type="ECO:0000313" key="5">
    <source>
        <dbReference type="EMBL" id="MBY75132.1"/>
    </source>
</evidence>
<accession>A0A2S2QD58</accession>
<dbReference type="PANTHER" id="PTHR23278">
    <property type="entry name" value="SIDESTEP PROTEIN"/>
    <property type="match status" value="1"/>
</dbReference>
<sequence length="1427" mass="158353">MSLGPVILLTVIWLAMFKILTCESLHNSGIHRGRHKYKRRHLFSEENNRHVRLHYENLPLEQDASLLMLDEDNEDVSVDASFELDKPLPIDQVAIPVGGKAYLPCDTRYAGQDTSTSVDSAGFFMVMWFKEQKENHSDDPIFEQTGASSSSTAGEPIFTYDTRQLSASIQNPPRWWSSPLGFGDRAYFHTSNSELQKFDQDLVDHLTVDRAMATDTGIYRCRIDFLKAPTRNRLVNLTVIVAPGRPKIYFEQKNTVEGNSPENYQRDSENIVIDEGTPTVTLVCIVNGGWPRPRLTWYNENAVLDSTYSLSGDENENSHGQRKNGRPSVTGMTTVNRLVLTNLTRWHSVMGQRHATTGTARLTCQASNSITTASASNGLSRPTVVAGTRNLPPPATTEHTYIRLNLKPTEVQIVSIRGKSENHSKTEGNHIFDKNEVVVTEDATGHKKYMIRANRMYRAECQSKGSRPLATIEWYLLKKNQRYAVGQSANGSSDTSSSMIRLEEKRGSMSKVSDGTLTIVVETLQTPVTVTDKDETVVTTSILHFKLQEPTSVVVDANDDNESTLVCRAYNPAIKTIDHHYIETKITLDVHYPPIVHLQFGNRMLDTGSIGPGEDVYFECAARANPSSTIRYSWYHNGVRLMQETEKRRTDDGEKRGEKKNNRLASRVIQYSQLGSLVLQSVKAAAAGRYTCQATNGINYDSNDNKMMSNSVRLFVKHVPVCRHREDVVIVIKKSDPVTGPVIRCRAGHGHPPANQYNWRFYPEQAEPERRHSGPSPDGSDGMMAYAGRSTRGLGSLLAETAVPDGGGGTSYAFTTNTPVLKSYASNVAAAAAASSASSASGVATSPKFLHGRLECRAVNSMGVQTKPCVYRITDKMLIGQGHREIADCRPMSRKELPNETVNSSDLYPCGIKVEDMVTNTNRKIRFCIACTLNESSSHYHNQRFSYILQLLKNLPGKAPSSVIIAFNITGVTITDNSGNNKTNSNEQDEDDYYSYFDPEEEDMKYGERGDYSQEIKNVVQRVVFVIDDSVEPGMYRGRIYNSNEGIISSIVKGMINVAAATMNDINVNDDSDNYIIDEIEDNNTDESILGYAWHRVTIALVEMFSVVVPPPPPPPPPHYQEFDGADRRRQPHRQWQAASAALTAVLVAVVIALSCGICAVVALLYRRQYYNRRTDRGHVYGLGRNEADDADGRTDDDVSGAAGKLVAGHRRKTPEPAGTQAQQEQPPQSSASRSYAVNGAANNNNSNNINNNVDDDHDGASETQVSPTHQRQHQKCAEQLRKCRPPTADVRVVVNKSTPRPAVMSIHRDDGAGPDIVMSTTYTAIATDILDSTWQQQQQPLQPQQMKFNTINSNHQWSSYQFQYQKPNSTIVIPKSTFPPTNTPATAEVLTSKHSSSRTINPAIGEPLLPVPSRVLLNALHRESSI</sequence>
<dbReference type="InterPro" id="IPR007110">
    <property type="entry name" value="Ig-like_dom"/>
</dbReference>
<dbReference type="PROSITE" id="PS50835">
    <property type="entry name" value="IG_LIKE"/>
    <property type="match status" value="2"/>
</dbReference>
<feature type="signal peptide" evidence="3">
    <location>
        <begin position="1"/>
        <end position="22"/>
    </location>
</feature>
<keyword evidence="2" id="KW-1133">Transmembrane helix</keyword>
<dbReference type="InterPro" id="IPR003599">
    <property type="entry name" value="Ig_sub"/>
</dbReference>
<proteinExistence type="predicted"/>
<evidence type="ECO:0000259" key="4">
    <source>
        <dbReference type="PROSITE" id="PS50835"/>
    </source>
</evidence>
<feature type="domain" description="Ig-like" evidence="4">
    <location>
        <begin position="261"/>
        <end position="380"/>
    </location>
</feature>
<protein>
    <recommendedName>
        <fullName evidence="4">Ig-like domain-containing protein</fullName>
    </recommendedName>
</protein>
<organism evidence="5">
    <name type="scientific">Sipha flava</name>
    <name type="common">yellow sugarcane aphid</name>
    <dbReference type="NCBI Taxonomy" id="143950"/>
    <lineage>
        <taxon>Eukaryota</taxon>
        <taxon>Metazoa</taxon>
        <taxon>Ecdysozoa</taxon>
        <taxon>Arthropoda</taxon>
        <taxon>Hexapoda</taxon>
        <taxon>Insecta</taxon>
        <taxon>Pterygota</taxon>
        <taxon>Neoptera</taxon>
        <taxon>Paraneoptera</taxon>
        <taxon>Hemiptera</taxon>
        <taxon>Sternorrhyncha</taxon>
        <taxon>Aphidomorpha</taxon>
        <taxon>Aphidoidea</taxon>
        <taxon>Aphididae</taxon>
        <taxon>Sipha</taxon>
    </lineage>
</organism>
<dbReference type="InterPro" id="IPR036179">
    <property type="entry name" value="Ig-like_dom_sf"/>
</dbReference>
<feature type="region of interest" description="Disordered" evidence="1">
    <location>
        <begin position="309"/>
        <end position="330"/>
    </location>
</feature>
<feature type="region of interest" description="Disordered" evidence="1">
    <location>
        <begin position="766"/>
        <end position="786"/>
    </location>
</feature>
<feature type="domain" description="Ig-like" evidence="4">
    <location>
        <begin position="593"/>
        <end position="709"/>
    </location>
</feature>
<dbReference type="EMBL" id="GGMS01005929">
    <property type="protein sequence ID" value="MBY75132.1"/>
    <property type="molecule type" value="Transcribed_RNA"/>
</dbReference>
<dbReference type="PANTHER" id="PTHR23278:SF19">
    <property type="entry name" value="OBSCURIN"/>
    <property type="match status" value="1"/>
</dbReference>
<keyword evidence="2" id="KW-0812">Transmembrane</keyword>
<evidence type="ECO:0000256" key="2">
    <source>
        <dbReference type="SAM" id="Phobius"/>
    </source>
</evidence>
<evidence type="ECO:0000256" key="1">
    <source>
        <dbReference type="SAM" id="MobiDB-lite"/>
    </source>
</evidence>
<feature type="compositionally biased region" description="Basic and acidic residues" evidence="1">
    <location>
        <begin position="1186"/>
        <end position="1197"/>
    </location>
</feature>
<name>A0A2S2QD58_9HEMI</name>
<dbReference type="InterPro" id="IPR003598">
    <property type="entry name" value="Ig_sub2"/>
</dbReference>
<dbReference type="SMART" id="SM00408">
    <property type="entry name" value="IGc2"/>
    <property type="match status" value="1"/>
</dbReference>
<feature type="compositionally biased region" description="Low complexity" evidence="1">
    <location>
        <begin position="1216"/>
        <end position="1253"/>
    </location>
</feature>
<keyword evidence="3" id="KW-0732">Signal</keyword>
<dbReference type="SUPFAM" id="SSF48726">
    <property type="entry name" value="Immunoglobulin"/>
    <property type="match status" value="2"/>
</dbReference>
<reference evidence="5" key="1">
    <citation type="submission" date="2018-04" db="EMBL/GenBank/DDBJ databases">
        <title>Transcriptome assembly of Sipha flava.</title>
        <authorList>
            <person name="Scully E.D."/>
            <person name="Geib S.M."/>
            <person name="Palmer N.A."/>
            <person name="Koch K."/>
            <person name="Bradshaw J."/>
            <person name="Heng-Moss T."/>
            <person name="Sarath G."/>
        </authorList>
    </citation>
    <scope>NUCLEOTIDE SEQUENCE</scope>
</reference>
<evidence type="ECO:0000256" key="3">
    <source>
        <dbReference type="SAM" id="SignalP"/>
    </source>
</evidence>
<keyword evidence="2" id="KW-0472">Membrane</keyword>
<dbReference type="Gene3D" id="2.60.40.10">
    <property type="entry name" value="Immunoglobulins"/>
    <property type="match status" value="4"/>
</dbReference>
<dbReference type="SMART" id="SM00409">
    <property type="entry name" value="IG"/>
    <property type="match status" value="3"/>
</dbReference>
<dbReference type="OrthoDB" id="6612025at2759"/>